<name>A0A0P0WNJ8_ORYSJ</name>
<evidence type="ECO:0000313" key="2">
    <source>
        <dbReference type="Proteomes" id="UP000059680"/>
    </source>
</evidence>
<dbReference type="Gramene" id="Os05t0471116-00">
    <property type="protein sequence ID" value="Os05t0471116-00"/>
    <property type="gene ID" value="Os05g0471116"/>
</dbReference>
<reference evidence="1 2" key="3">
    <citation type="journal article" date="2013" name="Rice">
        <title>Improvement of the Oryza sativa Nipponbare reference genome using next generation sequence and optical map data.</title>
        <authorList>
            <person name="Kawahara Y."/>
            <person name="de la Bastide M."/>
            <person name="Hamilton J.P."/>
            <person name="Kanamori H."/>
            <person name="McCombie W.R."/>
            <person name="Ouyang S."/>
            <person name="Schwartz D.C."/>
            <person name="Tanaka T."/>
            <person name="Wu J."/>
            <person name="Zhou S."/>
            <person name="Childs K.L."/>
            <person name="Davidson R.M."/>
            <person name="Lin H."/>
            <person name="Quesada-Ocampo L."/>
            <person name="Vaillancourt B."/>
            <person name="Sakai H."/>
            <person name="Lee S.S."/>
            <person name="Kim J."/>
            <person name="Numa H."/>
            <person name="Itoh T."/>
            <person name="Buell C.R."/>
            <person name="Matsumoto T."/>
        </authorList>
    </citation>
    <scope>NUCLEOTIDE SEQUENCE [LARGE SCALE GENOMIC DNA]</scope>
    <source>
        <strain evidence="2">cv. Nipponbare</strain>
    </source>
</reference>
<reference evidence="1 2" key="2">
    <citation type="journal article" date="2013" name="Plant Cell Physiol.">
        <title>Rice Annotation Project Database (RAP-DB): an integrative and interactive database for rice genomics.</title>
        <authorList>
            <person name="Sakai H."/>
            <person name="Lee S.S."/>
            <person name="Tanaka T."/>
            <person name="Numa H."/>
            <person name="Kim J."/>
            <person name="Kawahara Y."/>
            <person name="Wakimoto H."/>
            <person name="Yang C.C."/>
            <person name="Iwamoto M."/>
            <person name="Abe T."/>
            <person name="Yamada Y."/>
            <person name="Muto A."/>
            <person name="Inokuchi H."/>
            <person name="Ikemura T."/>
            <person name="Matsumoto T."/>
            <person name="Sasaki T."/>
            <person name="Itoh T."/>
        </authorList>
    </citation>
    <scope>NUCLEOTIDE SEQUENCE [LARGE SCALE GENOMIC DNA]</scope>
    <source>
        <strain evidence="2">cv. Nipponbare</strain>
    </source>
</reference>
<dbReference type="EMBL" id="AP014961">
    <property type="protein sequence ID" value="BAS94490.1"/>
    <property type="molecule type" value="Genomic_DNA"/>
</dbReference>
<keyword evidence="2" id="KW-1185">Reference proteome</keyword>
<dbReference type="PaxDb" id="39947-A0A0P0WNJ8"/>
<dbReference type="AlphaFoldDB" id="A0A0P0WNJ8"/>
<organism evidence="1 2">
    <name type="scientific">Oryza sativa subsp. japonica</name>
    <name type="common">Rice</name>
    <dbReference type="NCBI Taxonomy" id="39947"/>
    <lineage>
        <taxon>Eukaryota</taxon>
        <taxon>Viridiplantae</taxon>
        <taxon>Streptophyta</taxon>
        <taxon>Embryophyta</taxon>
        <taxon>Tracheophyta</taxon>
        <taxon>Spermatophyta</taxon>
        <taxon>Magnoliopsida</taxon>
        <taxon>Liliopsida</taxon>
        <taxon>Poales</taxon>
        <taxon>Poaceae</taxon>
        <taxon>BOP clade</taxon>
        <taxon>Oryzoideae</taxon>
        <taxon>Oryzeae</taxon>
        <taxon>Oryzinae</taxon>
        <taxon>Oryza</taxon>
        <taxon>Oryza sativa</taxon>
    </lineage>
</organism>
<gene>
    <name evidence="1" type="ordered locus">Os05g0471116</name>
    <name evidence="1" type="ORF">OSNPB_050471116</name>
</gene>
<protein>
    <submittedName>
        <fullName evidence="1">Os05g0471116 protein</fullName>
    </submittedName>
</protein>
<dbReference type="InParanoid" id="A0A0P0WNJ8"/>
<evidence type="ECO:0000313" key="1">
    <source>
        <dbReference type="EMBL" id="BAS94490.1"/>
    </source>
</evidence>
<reference evidence="2" key="1">
    <citation type="journal article" date="2005" name="Nature">
        <title>The map-based sequence of the rice genome.</title>
        <authorList>
            <consortium name="International rice genome sequencing project (IRGSP)"/>
            <person name="Matsumoto T."/>
            <person name="Wu J."/>
            <person name="Kanamori H."/>
            <person name="Katayose Y."/>
            <person name="Fujisawa M."/>
            <person name="Namiki N."/>
            <person name="Mizuno H."/>
            <person name="Yamamoto K."/>
            <person name="Antonio B.A."/>
            <person name="Baba T."/>
            <person name="Sakata K."/>
            <person name="Nagamura Y."/>
            <person name="Aoki H."/>
            <person name="Arikawa K."/>
            <person name="Arita K."/>
            <person name="Bito T."/>
            <person name="Chiden Y."/>
            <person name="Fujitsuka N."/>
            <person name="Fukunaka R."/>
            <person name="Hamada M."/>
            <person name="Harada C."/>
            <person name="Hayashi A."/>
            <person name="Hijishita S."/>
            <person name="Honda M."/>
            <person name="Hosokawa S."/>
            <person name="Ichikawa Y."/>
            <person name="Idonuma A."/>
            <person name="Iijima M."/>
            <person name="Ikeda M."/>
            <person name="Ikeno M."/>
            <person name="Ito K."/>
            <person name="Ito S."/>
            <person name="Ito T."/>
            <person name="Ito Y."/>
            <person name="Ito Y."/>
            <person name="Iwabuchi A."/>
            <person name="Kamiya K."/>
            <person name="Karasawa W."/>
            <person name="Kurita K."/>
            <person name="Katagiri S."/>
            <person name="Kikuta A."/>
            <person name="Kobayashi H."/>
            <person name="Kobayashi N."/>
            <person name="Machita K."/>
            <person name="Maehara T."/>
            <person name="Masukawa M."/>
            <person name="Mizubayashi T."/>
            <person name="Mukai Y."/>
            <person name="Nagasaki H."/>
            <person name="Nagata Y."/>
            <person name="Naito S."/>
            <person name="Nakashima M."/>
            <person name="Nakama Y."/>
            <person name="Nakamichi Y."/>
            <person name="Nakamura M."/>
            <person name="Meguro A."/>
            <person name="Negishi M."/>
            <person name="Ohta I."/>
            <person name="Ohta T."/>
            <person name="Okamoto M."/>
            <person name="Ono N."/>
            <person name="Saji S."/>
            <person name="Sakaguchi M."/>
            <person name="Sakai K."/>
            <person name="Shibata M."/>
            <person name="Shimokawa T."/>
            <person name="Song J."/>
            <person name="Takazaki Y."/>
            <person name="Terasawa K."/>
            <person name="Tsugane M."/>
            <person name="Tsuji K."/>
            <person name="Ueda S."/>
            <person name="Waki K."/>
            <person name="Yamagata H."/>
            <person name="Yamamoto M."/>
            <person name="Yamamoto S."/>
            <person name="Yamane H."/>
            <person name="Yoshiki S."/>
            <person name="Yoshihara R."/>
            <person name="Yukawa K."/>
            <person name="Zhong H."/>
            <person name="Yano M."/>
            <person name="Yuan Q."/>
            <person name="Ouyang S."/>
            <person name="Liu J."/>
            <person name="Jones K.M."/>
            <person name="Gansberger K."/>
            <person name="Moffat K."/>
            <person name="Hill J."/>
            <person name="Bera J."/>
            <person name="Fadrosh D."/>
            <person name="Jin S."/>
            <person name="Johri S."/>
            <person name="Kim M."/>
            <person name="Overton L."/>
            <person name="Reardon M."/>
            <person name="Tsitrin T."/>
            <person name="Vuong H."/>
            <person name="Weaver B."/>
            <person name="Ciecko A."/>
            <person name="Tallon L."/>
            <person name="Jackson J."/>
            <person name="Pai G."/>
            <person name="Aken S.V."/>
            <person name="Utterback T."/>
            <person name="Reidmuller S."/>
            <person name="Feldblyum T."/>
            <person name="Hsiao J."/>
            <person name="Zismann V."/>
            <person name="Iobst S."/>
            <person name="de Vazeille A.R."/>
            <person name="Buell C.R."/>
            <person name="Ying K."/>
            <person name="Li Y."/>
            <person name="Lu T."/>
            <person name="Huang Y."/>
            <person name="Zhao Q."/>
            <person name="Feng Q."/>
            <person name="Zhang L."/>
            <person name="Zhu J."/>
            <person name="Weng Q."/>
            <person name="Mu J."/>
            <person name="Lu Y."/>
            <person name="Fan D."/>
            <person name="Liu Y."/>
            <person name="Guan J."/>
            <person name="Zhang Y."/>
            <person name="Yu S."/>
            <person name="Liu X."/>
            <person name="Zhang Y."/>
            <person name="Hong G."/>
            <person name="Han B."/>
            <person name="Choisne N."/>
            <person name="Demange N."/>
            <person name="Orjeda G."/>
            <person name="Samain S."/>
            <person name="Cattolico L."/>
            <person name="Pelletier E."/>
            <person name="Couloux A."/>
            <person name="Segurens B."/>
            <person name="Wincker P."/>
            <person name="D'Hont A."/>
            <person name="Scarpelli C."/>
            <person name="Weissenbach J."/>
            <person name="Salanoubat M."/>
            <person name="Quetier F."/>
            <person name="Yu Y."/>
            <person name="Kim H.R."/>
            <person name="Rambo T."/>
            <person name="Currie J."/>
            <person name="Collura K."/>
            <person name="Luo M."/>
            <person name="Yang T."/>
            <person name="Ammiraju J.S.S."/>
            <person name="Engler F."/>
            <person name="Soderlund C."/>
            <person name="Wing R.A."/>
            <person name="Palmer L.E."/>
            <person name="de la Bastide M."/>
            <person name="Spiegel L."/>
            <person name="Nascimento L."/>
            <person name="Zutavern T."/>
            <person name="O'Shaughnessy A."/>
            <person name="Dike S."/>
            <person name="Dedhia N."/>
            <person name="Preston R."/>
            <person name="Balija V."/>
            <person name="McCombie W.R."/>
            <person name="Chow T."/>
            <person name="Chen H."/>
            <person name="Chung M."/>
            <person name="Chen C."/>
            <person name="Shaw J."/>
            <person name="Wu H."/>
            <person name="Hsiao K."/>
            <person name="Chao Y."/>
            <person name="Chu M."/>
            <person name="Cheng C."/>
            <person name="Hour A."/>
            <person name="Lee P."/>
            <person name="Lin S."/>
            <person name="Lin Y."/>
            <person name="Liou J."/>
            <person name="Liu S."/>
            <person name="Hsing Y."/>
            <person name="Raghuvanshi S."/>
            <person name="Mohanty A."/>
            <person name="Bharti A.K."/>
            <person name="Gaur A."/>
            <person name="Gupta V."/>
            <person name="Kumar D."/>
            <person name="Ravi V."/>
            <person name="Vij S."/>
            <person name="Kapur A."/>
            <person name="Khurana P."/>
            <person name="Khurana P."/>
            <person name="Khurana J.P."/>
            <person name="Tyagi A.K."/>
            <person name="Gaikwad K."/>
            <person name="Singh A."/>
            <person name="Dalal V."/>
            <person name="Srivastava S."/>
            <person name="Dixit A."/>
            <person name="Pal A.K."/>
            <person name="Ghazi I.A."/>
            <person name="Yadav M."/>
            <person name="Pandit A."/>
            <person name="Bhargava A."/>
            <person name="Sureshbabu K."/>
            <person name="Batra K."/>
            <person name="Sharma T.R."/>
            <person name="Mohapatra T."/>
            <person name="Singh N.K."/>
            <person name="Messing J."/>
            <person name="Nelson A.B."/>
            <person name="Fuks G."/>
            <person name="Kavchok S."/>
            <person name="Keizer G."/>
            <person name="Linton E."/>
            <person name="Llaca V."/>
            <person name="Song R."/>
            <person name="Tanyolac B."/>
            <person name="Young S."/>
            <person name="Ho-Il K."/>
            <person name="Hahn J.H."/>
            <person name="Sangsakoo G."/>
            <person name="Vanavichit A."/>
            <person name="de Mattos Luiz.A.T."/>
            <person name="Zimmer P.D."/>
            <person name="Malone G."/>
            <person name="Dellagostin O."/>
            <person name="de Oliveira A.C."/>
            <person name="Bevan M."/>
            <person name="Bancroft I."/>
            <person name="Minx P."/>
            <person name="Cordum H."/>
            <person name="Wilson R."/>
            <person name="Cheng Z."/>
            <person name="Jin W."/>
            <person name="Jiang J."/>
            <person name="Leong S.A."/>
            <person name="Iwama H."/>
            <person name="Gojobori T."/>
            <person name="Itoh T."/>
            <person name="Niimura Y."/>
            <person name="Fujii Y."/>
            <person name="Habara T."/>
            <person name="Sakai H."/>
            <person name="Sato Y."/>
            <person name="Wilson G."/>
            <person name="Kumar K."/>
            <person name="McCouch S."/>
            <person name="Juretic N."/>
            <person name="Hoen D."/>
            <person name="Wright S."/>
            <person name="Bruskiewich R."/>
            <person name="Bureau T."/>
            <person name="Miyao A."/>
            <person name="Hirochika H."/>
            <person name="Nishikawa T."/>
            <person name="Kadowaki K."/>
            <person name="Sugiura M."/>
            <person name="Burr B."/>
            <person name="Sasaki T."/>
        </authorList>
    </citation>
    <scope>NUCLEOTIDE SEQUENCE [LARGE SCALE GENOMIC DNA]</scope>
    <source>
        <strain evidence="2">cv. Nipponbare</strain>
    </source>
</reference>
<dbReference type="Proteomes" id="UP000059680">
    <property type="component" value="Chromosome 5"/>
</dbReference>
<proteinExistence type="predicted"/>
<sequence length="106" mass="11244">MDTVAAAIILRNELAFYDVMISSSAHHNGLFFGIASSSEIPVISCIHAVTSATVGLSMGSSLKHNFTSFVSSLTCSSGTDLSVGSTMSIRGLSPMRYLCAQRIRRP</sequence>
<accession>A0A0P0WNJ8</accession>